<name>A0A0B8PS74_9VIBR</name>
<evidence type="ECO:0000256" key="6">
    <source>
        <dbReference type="SAM" id="MobiDB-lite"/>
    </source>
</evidence>
<accession>A0A0B8PS74</accession>
<dbReference type="CDD" id="cd16429">
    <property type="entry name" value="VirB10"/>
    <property type="match status" value="1"/>
</dbReference>
<keyword evidence="4" id="KW-1133">Transmembrane helix</keyword>
<dbReference type="Pfam" id="PF03743">
    <property type="entry name" value="TrbI"/>
    <property type="match status" value="1"/>
</dbReference>
<dbReference type="GO" id="GO:0016020">
    <property type="term" value="C:membrane"/>
    <property type="evidence" value="ECO:0007669"/>
    <property type="project" value="UniProtKB-SubCell"/>
</dbReference>
<comment type="similarity">
    <text evidence="2">Belongs to the TrbI/VirB10 family.</text>
</comment>
<dbReference type="InterPro" id="IPR005498">
    <property type="entry name" value="T4SS_VirB10/TraB/TrbI"/>
</dbReference>
<comment type="caution">
    <text evidence="7">The sequence shown here is derived from an EMBL/GenBank/DDBJ whole genome shotgun (WGS) entry which is preliminary data.</text>
</comment>
<reference evidence="7 8" key="1">
    <citation type="submission" date="2015-01" db="EMBL/GenBank/DDBJ databases">
        <title>Vibrio sp. C5 JCM 19232 whole genome shotgun sequence.</title>
        <authorList>
            <person name="Sawabe T."/>
            <person name="Meirelles P."/>
            <person name="Feng G."/>
            <person name="Sayaka M."/>
            <person name="Hattori M."/>
            <person name="Ohkuma M."/>
        </authorList>
    </citation>
    <scope>NUCLEOTIDE SEQUENCE [LARGE SCALE GENOMIC DNA]</scope>
    <source>
        <strain evidence="7 8">JCM19232</strain>
    </source>
</reference>
<reference evidence="7 8" key="2">
    <citation type="submission" date="2015-01" db="EMBL/GenBank/DDBJ databases">
        <authorList>
            <consortium name="NBRP consortium"/>
            <person name="Sawabe T."/>
            <person name="Meirelles P."/>
            <person name="Feng G."/>
            <person name="Sayaka M."/>
            <person name="Hattori M."/>
            <person name="Ohkuma M."/>
        </authorList>
    </citation>
    <scope>NUCLEOTIDE SEQUENCE [LARGE SCALE GENOMIC DNA]</scope>
    <source>
        <strain evidence="7 8">JCM19232</strain>
    </source>
</reference>
<keyword evidence="3" id="KW-0812">Transmembrane</keyword>
<comment type="subcellular location">
    <subcellularLocation>
        <location evidence="1">Membrane</location>
        <topology evidence="1">Single-pass membrane protein</topology>
    </subcellularLocation>
</comment>
<sequence length="368" mass="39480">MGEWGMILLIIVMVIITKGQKTSTAKEAPNDIQGTAMQTAATLDEVLKNKPQTPSVISEVAPPDKGDTATPPEAVARIKALAARQQANADARHAQLSQAIHSTMSIEFDETTLIPEPSKNGATSTLTTEGIPAQEPSVLQPDPSWPASVADQARKQAFLDTPNKAGYLDAQRERPMSDYELTVGTVIPATLISAINSDIPGNLIAQVSQNVYDSATGDAILIPQGTRLYGTYDSQVVYGQRRLPVTWSRVNFPDGTKLNLGNMASLDVTGMNGLTGEVNHHFWRLFAQATLLGGIAGLSQVGLDDGDDDSDSVGESVADGVTQQYAQTGNELIRKNMDVQPTIEVDNATEFYIMVSQDIALMPYTPIR</sequence>
<proteinExistence type="inferred from homology"/>
<feature type="region of interest" description="Disordered" evidence="6">
    <location>
        <begin position="114"/>
        <end position="149"/>
    </location>
</feature>
<evidence type="ECO:0000256" key="4">
    <source>
        <dbReference type="ARBA" id="ARBA00022989"/>
    </source>
</evidence>
<dbReference type="AlphaFoldDB" id="A0A0B8PS74"/>
<protein>
    <submittedName>
        <fullName evidence="7">Conjugative transfer protein trbI</fullName>
    </submittedName>
</protein>
<evidence type="ECO:0000256" key="1">
    <source>
        <dbReference type="ARBA" id="ARBA00004167"/>
    </source>
</evidence>
<dbReference type="Proteomes" id="UP000031670">
    <property type="component" value="Unassembled WGS sequence"/>
</dbReference>
<organism evidence="7 8">
    <name type="scientific">Vibrio ishigakensis</name>
    <dbReference type="NCBI Taxonomy" id="1481914"/>
    <lineage>
        <taxon>Bacteria</taxon>
        <taxon>Pseudomonadati</taxon>
        <taxon>Pseudomonadota</taxon>
        <taxon>Gammaproteobacteria</taxon>
        <taxon>Vibrionales</taxon>
        <taxon>Vibrionaceae</taxon>
        <taxon>Vibrio</taxon>
    </lineage>
</organism>
<evidence type="ECO:0000313" key="8">
    <source>
        <dbReference type="Proteomes" id="UP000031670"/>
    </source>
</evidence>
<evidence type="ECO:0000256" key="5">
    <source>
        <dbReference type="ARBA" id="ARBA00023136"/>
    </source>
</evidence>
<dbReference type="Gene3D" id="2.40.128.260">
    <property type="entry name" value="Type IV secretion system, VirB10/TraB/TrbI"/>
    <property type="match status" value="1"/>
</dbReference>
<dbReference type="InterPro" id="IPR042217">
    <property type="entry name" value="T4SS_VirB10/TrbI"/>
</dbReference>
<evidence type="ECO:0000313" key="7">
    <source>
        <dbReference type="EMBL" id="GAM65484.1"/>
    </source>
</evidence>
<gene>
    <name evidence="7" type="ORF">JCM19232_4984</name>
</gene>
<evidence type="ECO:0000256" key="2">
    <source>
        <dbReference type="ARBA" id="ARBA00010265"/>
    </source>
</evidence>
<dbReference type="EMBL" id="BBSA01000020">
    <property type="protein sequence ID" value="GAM65484.1"/>
    <property type="molecule type" value="Genomic_DNA"/>
</dbReference>
<keyword evidence="5" id="KW-0472">Membrane</keyword>
<evidence type="ECO:0000256" key="3">
    <source>
        <dbReference type="ARBA" id="ARBA00022692"/>
    </source>
</evidence>